<dbReference type="InterPro" id="IPR045372">
    <property type="entry name" value="YidB"/>
</dbReference>
<dbReference type="SUPFAM" id="SSF140804">
    <property type="entry name" value="YidB-like"/>
    <property type="match status" value="1"/>
</dbReference>
<evidence type="ECO:0000313" key="2">
    <source>
        <dbReference type="EMBL" id="GJD42636.1"/>
    </source>
</evidence>
<organism evidence="2 3">
    <name type="scientific">Methylobacterium cerastii</name>
    <dbReference type="NCBI Taxonomy" id="932741"/>
    <lineage>
        <taxon>Bacteria</taxon>
        <taxon>Pseudomonadati</taxon>
        <taxon>Pseudomonadota</taxon>
        <taxon>Alphaproteobacteria</taxon>
        <taxon>Hyphomicrobiales</taxon>
        <taxon>Methylobacteriaceae</taxon>
        <taxon>Methylobacterium</taxon>
    </lineage>
</organism>
<reference evidence="2 3" key="1">
    <citation type="journal article" date="2021" name="Front. Microbiol.">
        <title>Comprehensive Comparative Genomics and Phenotyping of Methylobacterium Species.</title>
        <authorList>
            <person name="Alessa O."/>
            <person name="Ogura Y."/>
            <person name="Fujitani Y."/>
            <person name="Takami H."/>
            <person name="Hayashi T."/>
            <person name="Sahin N."/>
            <person name="Tani A."/>
        </authorList>
    </citation>
    <scope>NUCLEOTIDE SEQUENCE [LARGE SCALE GENOMIC DNA]</scope>
    <source>
        <strain evidence="2 3">DSM 23679</strain>
    </source>
</reference>
<evidence type="ECO:0008006" key="4">
    <source>
        <dbReference type="Google" id="ProtNLM"/>
    </source>
</evidence>
<sequence>MGLLDSVIGGVLGQVLGGGRGNAGNAGGGAMSPIVKALLMLLLAKGASGGLGGALGDILGGGQRRPEPGPDTERSGGAGPYGRDPGHSADDGAGQDPGDIGGFDQEGGRRDPPLPPGDFSDLSGMLDGPGDRSQVPQPGHVVHETAGDLGGLDGLVDRFRQGGLGDVIDSWIGHGSNRSIEPHDLARALGPDTLGALQNQTGMDRDSLLSQLSQVLPEVVHGLTPQGRVPDLGERKSW</sequence>
<feature type="region of interest" description="Disordered" evidence="1">
    <location>
        <begin position="58"/>
        <end position="151"/>
    </location>
</feature>
<dbReference type="RefSeq" id="WP_238270678.1">
    <property type="nucleotide sequence ID" value="NZ_BPQG01000006.1"/>
</dbReference>
<evidence type="ECO:0000256" key="1">
    <source>
        <dbReference type="SAM" id="MobiDB-lite"/>
    </source>
</evidence>
<dbReference type="InterPro" id="IPR027405">
    <property type="entry name" value="YidB-like"/>
</dbReference>
<dbReference type="EMBL" id="BPQG01000006">
    <property type="protein sequence ID" value="GJD42636.1"/>
    <property type="molecule type" value="Genomic_DNA"/>
</dbReference>
<gene>
    <name evidence="2" type="ORF">AFCDBAGC_0474</name>
</gene>
<proteinExistence type="predicted"/>
<comment type="caution">
    <text evidence="2">The sequence shown here is derived from an EMBL/GenBank/DDBJ whole genome shotgun (WGS) entry which is preliminary data.</text>
</comment>
<dbReference type="Gene3D" id="1.10.10.690">
    <property type="entry name" value="YidB-like"/>
    <property type="match status" value="1"/>
</dbReference>
<keyword evidence="3" id="KW-1185">Reference proteome</keyword>
<protein>
    <recommendedName>
        <fullName evidence="4">DUF937 domain-containing protein</fullName>
    </recommendedName>
</protein>
<accession>A0ABQ4QCA0</accession>
<name>A0ABQ4QCA0_9HYPH</name>
<evidence type="ECO:0000313" key="3">
    <source>
        <dbReference type="Proteomes" id="UP001055117"/>
    </source>
</evidence>
<dbReference type="Pfam" id="PF20159">
    <property type="entry name" value="YidB"/>
    <property type="match status" value="1"/>
</dbReference>
<dbReference type="Proteomes" id="UP001055117">
    <property type="component" value="Unassembled WGS sequence"/>
</dbReference>
<feature type="compositionally biased region" description="Basic and acidic residues" evidence="1">
    <location>
        <begin position="64"/>
        <end position="74"/>
    </location>
</feature>